<dbReference type="HOGENOM" id="CLU_3094125_0_0_2"/>
<dbReference type="BioCyc" id="MMAZ1236903:G139K-2196-MONOMER"/>
<name>M1Q5K3_METMZ</name>
<accession>M1Q5K3</accession>
<reference evidence="1 2" key="1">
    <citation type="journal article" date="2013" name="Genome Announc.">
        <title>Complete Genome of a Methanosarcina mazei Strain Isolated from Sediment Samples from an Amazonian Flooded Area.</title>
        <authorList>
            <person name="Assis das Gracas D."/>
            <person name="Thiago Juca Ramos R."/>
            <person name="Vieira Araujo A.C."/>
            <person name="Zahlouth R."/>
            <person name="Ribeiro Carneiro A."/>
            <person name="Souza Lopes T."/>
            <person name="Azevedo Barauna R."/>
            <person name="Azevedo V."/>
            <person name="Cruz Schneider M.P."/>
            <person name="Pellizari V.H."/>
            <person name="Silva A."/>
        </authorList>
    </citation>
    <scope>NUCLEOTIDE SEQUENCE [LARGE SCALE GENOMIC DNA]</scope>
    <source>
        <strain evidence="1 2">Tuc01</strain>
    </source>
</reference>
<evidence type="ECO:0000313" key="2">
    <source>
        <dbReference type="Proteomes" id="UP000011718"/>
    </source>
</evidence>
<proteinExistence type="predicted"/>
<dbReference type="Proteomes" id="UP000011718">
    <property type="component" value="Chromosome"/>
</dbReference>
<dbReference type="EMBL" id="CP004144">
    <property type="protein sequence ID" value="AGF97615.1"/>
    <property type="molecule type" value="Genomic_DNA"/>
</dbReference>
<evidence type="ECO:0000313" key="1">
    <source>
        <dbReference type="EMBL" id="AGF97615.1"/>
    </source>
</evidence>
<dbReference type="AlphaFoldDB" id="M1Q5K3"/>
<protein>
    <submittedName>
        <fullName evidence="1">Uncharacterized protein</fullName>
    </submittedName>
</protein>
<dbReference type="KEGG" id="mmaz:MmTuc01_2298"/>
<organism evidence="1 2">
    <name type="scientific">Methanosarcina mazei Tuc01</name>
    <dbReference type="NCBI Taxonomy" id="1236903"/>
    <lineage>
        <taxon>Archaea</taxon>
        <taxon>Methanobacteriati</taxon>
        <taxon>Methanobacteriota</taxon>
        <taxon>Stenosarchaea group</taxon>
        <taxon>Methanomicrobia</taxon>
        <taxon>Methanosarcinales</taxon>
        <taxon>Methanosarcinaceae</taxon>
        <taxon>Methanosarcina</taxon>
    </lineage>
</organism>
<gene>
    <name evidence="1" type="ORF">MmTuc01_2298</name>
</gene>
<sequence length="51" mass="6033">MEKIGKTPENIDIEELIRTLTKINEIPEEGLDKLKVAVLEEYETYWQGKRK</sequence>